<protein>
    <submittedName>
        <fullName evidence="1">Uncharacterized protein</fullName>
    </submittedName>
</protein>
<gene>
    <name evidence="1" type="ORF">PoB_005456600</name>
</gene>
<dbReference type="EMBL" id="BLXT01005988">
    <property type="protein sequence ID" value="GFO28061.1"/>
    <property type="molecule type" value="Genomic_DNA"/>
</dbReference>
<name>A0AAV4BY41_9GAST</name>
<reference evidence="1 2" key="1">
    <citation type="journal article" date="2021" name="Elife">
        <title>Chloroplast acquisition without the gene transfer in kleptoplastic sea slugs, Plakobranchus ocellatus.</title>
        <authorList>
            <person name="Maeda T."/>
            <person name="Takahashi S."/>
            <person name="Yoshida T."/>
            <person name="Shimamura S."/>
            <person name="Takaki Y."/>
            <person name="Nagai Y."/>
            <person name="Toyoda A."/>
            <person name="Suzuki Y."/>
            <person name="Arimoto A."/>
            <person name="Ishii H."/>
            <person name="Satoh N."/>
            <person name="Nishiyama T."/>
            <person name="Hasebe M."/>
            <person name="Maruyama T."/>
            <person name="Minagawa J."/>
            <person name="Obokata J."/>
            <person name="Shigenobu S."/>
        </authorList>
    </citation>
    <scope>NUCLEOTIDE SEQUENCE [LARGE SCALE GENOMIC DNA]</scope>
</reference>
<comment type="caution">
    <text evidence="1">The sequence shown here is derived from an EMBL/GenBank/DDBJ whole genome shotgun (WGS) entry which is preliminary data.</text>
</comment>
<dbReference type="AlphaFoldDB" id="A0AAV4BY41"/>
<proteinExistence type="predicted"/>
<dbReference type="Proteomes" id="UP000735302">
    <property type="component" value="Unassembled WGS sequence"/>
</dbReference>
<evidence type="ECO:0000313" key="1">
    <source>
        <dbReference type="EMBL" id="GFO28061.1"/>
    </source>
</evidence>
<accession>A0AAV4BY41</accession>
<keyword evidence="2" id="KW-1185">Reference proteome</keyword>
<organism evidence="1 2">
    <name type="scientific">Plakobranchus ocellatus</name>
    <dbReference type="NCBI Taxonomy" id="259542"/>
    <lineage>
        <taxon>Eukaryota</taxon>
        <taxon>Metazoa</taxon>
        <taxon>Spiralia</taxon>
        <taxon>Lophotrochozoa</taxon>
        <taxon>Mollusca</taxon>
        <taxon>Gastropoda</taxon>
        <taxon>Heterobranchia</taxon>
        <taxon>Euthyneura</taxon>
        <taxon>Panpulmonata</taxon>
        <taxon>Sacoglossa</taxon>
        <taxon>Placobranchoidea</taxon>
        <taxon>Plakobranchidae</taxon>
        <taxon>Plakobranchus</taxon>
    </lineage>
</organism>
<sequence>MLSHSAGHFRYKTHFGCNGRMDRVQISLVITVLIGGVGGTVARESALRSAGTLLSQVRAPPPAPLPDGGP</sequence>
<evidence type="ECO:0000313" key="2">
    <source>
        <dbReference type="Proteomes" id="UP000735302"/>
    </source>
</evidence>